<reference evidence="1" key="1">
    <citation type="journal article" name="Emerg. Infect. Dis.">
        <title>Two cases of a newly characterized neisseria species.</title>
        <authorList>
            <person name="Mustapha M."/>
            <person name="Lemos A.P.S."/>
            <person name="Harrison L.H."/>
            <person name="Vantyne D."/>
            <person name="Sacchi C.T."/>
        </authorList>
    </citation>
    <scope>NUCLEOTIDE SEQUENCE</scope>
    <source>
        <strain evidence="1">N.95.16</strain>
    </source>
</reference>
<evidence type="ECO:0000313" key="2">
    <source>
        <dbReference type="Proteomes" id="UP000486297"/>
    </source>
</evidence>
<dbReference type="AlphaFoldDB" id="A0A5Q3RUY4"/>
<dbReference type="Proteomes" id="UP000486297">
    <property type="component" value="Unassembled WGS sequence"/>
</dbReference>
<gene>
    <name evidence="1" type="ORF">GJU80_01585</name>
</gene>
<proteinExistence type="predicted"/>
<dbReference type="CDD" id="cd11530">
    <property type="entry name" value="NTP-PPase_DR2231_like"/>
    <property type="match status" value="1"/>
</dbReference>
<dbReference type="Gene3D" id="1.10.3420.10">
    <property type="entry name" value="putative ntp pyrophosphohydrolase like domain"/>
    <property type="match status" value="1"/>
</dbReference>
<sequence>MKVHNQNLIKAISAWFETAIPNPTSDSQCVQIGCHFEEIKEMSDVLGVYREEVSIHEERFKNNFEPYKKQLENLNEVQRIELLDALCDQIITAVGIAYMFGMDVEGALREVNHSNWLKFESGKPVFSESGKIAKGKYYIKPNLAGFISAAEKTSPNCHNCE</sequence>
<dbReference type="InterPro" id="IPR023292">
    <property type="entry name" value="NTP_PyroPHydrolase-like_dom_sf"/>
</dbReference>
<protein>
    <submittedName>
        <fullName evidence="1">Uncharacterized protein</fullName>
    </submittedName>
</protein>
<accession>A0A5Q3RUY4</accession>
<evidence type="ECO:0000313" key="1">
    <source>
        <dbReference type="EMBL" id="MRN37231.1"/>
    </source>
</evidence>
<dbReference type="InterPro" id="IPR033653">
    <property type="entry name" value="NTP-PPase_DR2231-like"/>
</dbReference>
<comment type="caution">
    <text evidence="1">The sequence shown here is derived from an EMBL/GenBank/DDBJ whole genome shotgun (WGS) entry which is preliminary data.</text>
</comment>
<keyword evidence="2" id="KW-1185">Reference proteome</keyword>
<organism evidence="1 2">
    <name type="scientific">Neisseria brasiliensis</name>
    <dbReference type="NCBI Taxonomy" id="2666100"/>
    <lineage>
        <taxon>Bacteria</taxon>
        <taxon>Pseudomonadati</taxon>
        <taxon>Pseudomonadota</taxon>
        <taxon>Betaproteobacteria</taxon>
        <taxon>Neisseriales</taxon>
        <taxon>Neisseriaceae</taxon>
        <taxon>Neisseria</taxon>
    </lineage>
</organism>
<name>A0A5Q3RUY4_9NEIS</name>
<dbReference type="RefSeq" id="WP_095502360.1">
    <property type="nucleotide sequence ID" value="NZ_CP046027.1"/>
</dbReference>
<dbReference type="EMBL" id="WJXO01000001">
    <property type="protein sequence ID" value="MRN37231.1"/>
    <property type="molecule type" value="Genomic_DNA"/>
</dbReference>